<feature type="compositionally biased region" description="Polar residues" evidence="1">
    <location>
        <begin position="14"/>
        <end position="23"/>
    </location>
</feature>
<organism evidence="2 3">
    <name type="scientific">Aspergillus tanneri</name>
    <dbReference type="NCBI Taxonomy" id="1220188"/>
    <lineage>
        <taxon>Eukaryota</taxon>
        <taxon>Fungi</taxon>
        <taxon>Dikarya</taxon>
        <taxon>Ascomycota</taxon>
        <taxon>Pezizomycotina</taxon>
        <taxon>Eurotiomycetes</taxon>
        <taxon>Eurotiomycetidae</taxon>
        <taxon>Eurotiales</taxon>
        <taxon>Aspergillaceae</taxon>
        <taxon>Aspergillus</taxon>
        <taxon>Aspergillus subgen. Circumdati</taxon>
    </lineage>
</organism>
<comment type="caution">
    <text evidence="2">The sequence shown here is derived from an EMBL/GenBank/DDBJ whole genome shotgun (WGS) entry which is preliminary data.</text>
</comment>
<keyword evidence="3" id="KW-1185">Reference proteome</keyword>
<evidence type="ECO:0000256" key="1">
    <source>
        <dbReference type="SAM" id="MobiDB-lite"/>
    </source>
</evidence>
<evidence type="ECO:0000313" key="3">
    <source>
        <dbReference type="Proteomes" id="UP000308092"/>
    </source>
</evidence>
<feature type="region of interest" description="Disordered" evidence="1">
    <location>
        <begin position="1"/>
        <end position="32"/>
    </location>
</feature>
<gene>
    <name evidence="2" type="ORF">EYZ11_007397</name>
</gene>
<dbReference type="EMBL" id="SOSA01000285">
    <property type="protein sequence ID" value="THC93117.1"/>
    <property type="molecule type" value="Genomic_DNA"/>
</dbReference>
<protein>
    <submittedName>
        <fullName evidence="2">Uncharacterized protein</fullName>
    </submittedName>
</protein>
<dbReference type="VEuPathDB" id="FungiDB:EYZ11_007397"/>
<accession>A0A4S3JFB4</accession>
<dbReference type="STRING" id="1220188.A0A4S3JFB4"/>
<reference evidence="2 3" key="1">
    <citation type="submission" date="2019-03" db="EMBL/GenBank/DDBJ databases">
        <title>The genome sequence of a newly discovered highly antifungal drug resistant Aspergillus species, Aspergillus tanneri NIH 1004.</title>
        <authorList>
            <person name="Mounaud S."/>
            <person name="Singh I."/>
            <person name="Joardar V."/>
            <person name="Pakala S."/>
            <person name="Pakala S."/>
            <person name="Venepally P."/>
            <person name="Hoover J."/>
            <person name="Nierman W."/>
            <person name="Chung J."/>
            <person name="Losada L."/>
        </authorList>
    </citation>
    <scope>NUCLEOTIDE SEQUENCE [LARGE SCALE GENOMIC DNA]</scope>
    <source>
        <strain evidence="2 3">NIH1004</strain>
    </source>
</reference>
<name>A0A4S3JFB4_9EURO</name>
<dbReference type="Proteomes" id="UP000308092">
    <property type="component" value="Unassembled WGS sequence"/>
</dbReference>
<proteinExistence type="predicted"/>
<sequence length="125" mass="13670">MALLRMHSPKTKLPLSSFSSSQQDLRHSALPTAGSVPSYDTLGMFSQFAHPSAHQTSVYEMQSPQIVIPQHSYQQSRIFSTSNAQALVTAESSIGRPESTAEDLSEVLGELKIDETGIGKPYSRF</sequence>
<dbReference type="AlphaFoldDB" id="A0A4S3JFB4"/>
<evidence type="ECO:0000313" key="2">
    <source>
        <dbReference type="EMBL" id="THC93117.1"/>
    </source>
</evidence>